<dbReference type="AlphaFoldDB" id="A0A067NYE4"/>
<dbReference type="InParanoid" id="A0A067NYE4"/>
<proteinExistence type="predicted"/>
<evidence type="ECO:0000313" key="2">
    <source>
        <dbReference type="Proteomes" id="UP000027073"/>
    </source>
</evidence>
<gene>
    <name evidence="1" type="ORF">PLEOSDRAFT_1082666</name>
</gene>
<dbReference type="Proteomes" id="UP000027073">
    <property type="component" value="Unassembled WGS sequence"/>
</dbReference>
<protein>
    <submittedName>
        <fullName evidence="1">Uncharacterized protein</fullName>
    </submittedName>
</protein>
<dbReference type="HOGENOM" id="CLU_2224327_0_0_1"/>
<name>A0A067NYE4_PLEO1</name>
<dbReference type="EMBL" id="KL198007">
    <property type="protein sequence ID" value="KDQ28641.1"/>
    <property type="molecule type" value="Genomic_DNA"/>
</dbReference>
<accession>A0A067NYE4</accession>
<sequence length="106" mass="11591">MIVLLGICSVISRLDFSGVDTSPGPKRIPFPSLTTSTDVNADLASTTTVIMTQTDTSIITQIVSSENSATLGSGVFMFAAYIAWRLLKKLKLRKKLPKVGTWWRNN</sequence>
<reference evidence="2" key="1">
    <citation type="journal article" date="2014" name="Proc. Natl. Acad. Sci. U.S.A.">
        <title>Extensive sampling of basidiomycete genomes demonstrates inadequacy of the white-rot/brown-rot paradigm for wood decay fungi.</title>
        <authorList>
            <person name="Riley R."/>
            <person name="Salamov A.A."/>
            <person name="Brown D.W."/>
            <person name="Nagy L.G."/>
            <person name="Floudas D."/>
            <person name="Held B.W."/>
            <person name="Levasseur A."/>
            <person name="Lombard V."/>
            <person name="Morin E."/>
            <person name="Otillar R."/>
            <person name="Lindquist E.A."/>
            <person name="Sun H."/>
            <person name="LaButti K.M."/>
            <person name="Schmutz J."/>
            <person name="Jabbour D."/>
            <person name="Luo H."/>
            <person name="Baker S.E."/>
            <person name="Pisabarro A.G."/>
            <person name="Walton J.D."/>
            <person name="Blanchette R.A."/>
            <person name="Henrissat B."/>
            <person name="Martin F."/>
            <person name="Cullen D."/>
            <person name="Hibbett D.S."/>
            <person name="Grigoriev I.V."/>
        </authorList>
    </citation>
    <scope>NUCLEOTIDE SEQUENCE [LARGE SCALE GENOMIC DNA]</scope>
    <source>
        <strain evidence="2">PC15</strain>
    </source>
</reference>
<dbReference type="VEuPathDB" id="FungiDB:PLEOSDRAFT_1082666"/>
<evidence type="ECO:0000313" key="1">
    <source>
        <dbReference type="EMBL" id="KDQ28641.1"/>
    </source>
</evidence>
<organism evidence="1 2">
    <name type="scientific">Pleurotus ostreatus (strain PC15)</name>
    <name type="common">Oyster mushroom</name>
    <dbReference type="NCBI Taxonomy" id="1137138"/>
    <lineage>
        <taxon>Eukaryota</taxon>
        <taxon>Fungi</taxon>
        <taxon>Dikarya</taxon>
        <taxon>Basidiomycota</taxon>
        <taxon>Agaricomycotina</taxon>
        <taxon>Agaricomycetes</taxon>
        <taxon>Agaricomycetidae</taxon>
        <taxon>Agaricales</taxon>
        <taxon>Pleurotineae</taxon>
        <taxon>Pleurotaceae</taxon>
        <taxon>Pleurotus</taxon>
    </lineage>
</organism>